<gene>
    <name evidence="2" type="ORF">DCAF_LOCUS23139</name>
</gene>
<protein>
    <submittedName>
        <fullName evidence="2">Uncharacterized protein</fullName>
    </submittedName>
</protein>
<dbReference type="Proteomes" id="UP001314170">
    <property type="component" value="Unassembled WGS sequence"/>
</dbReference>
<dbReference type="AlphaFoldDB" id="A0AAV1SJG4"/>
<accession>A0AAV1SJG4</accession>
<keyword evidence="3" id="KW-1185">Reference proteome</keyword>
<name>A0AAV1SJG4_9ROSI</name>
<feature type="region of interest" description="Disordered" evidence="1">
    <location>
        <begin position="1"/>
        <end position="21"/>
    </location>
</feature>
<proteinExistence type="predicted"/>
<sequence length="119" mass="13726">MNNRETRRQAHGKNGKKGMSLFMSDDYEAIKERTHNCENGEQSTQRRMSDLSGFHVEPHKQPNIDTFSKIRNTIHQVVGFSNDSSTESKVEAEEAKPKFSIRRLFLSFSAKRHLTFQAP</sequence>
<evidence type="ECO:0000313" key="2">
    <source>
        <dbReference type="EMBL" id="CAK7350408.1"/>
    </source>
</evidence>
<evidence type="ECO:0000313" key="3">
    <source>
        <dbReference type="Proteomes" id="UP001314170"/>
    </source>
</evidence>
<organism evidence="2 3">
    <name type="scientific">Dovyalis caffra</name>
    <dbReference type="NCBI Taxonomy" id="77055"/>
    <lineage>
        <taxon>Eukaryota</taxon>
        <taxon>Viridiplantae</taxon>
        <taxon>Streptophyta</taxon>
        <taxon>Embryophyta</taxon>
        <taxon>Tracheophyta</taxon>
        <taxon>Spermatophyta</taxon>
        <taxon>Magnoliopsida</taxon>
        <taxon>eudicotyledons</taxon>
        <taxon>Gunneridae</taxon>
        <taxon>Pentapetalae</taxon>
        <taxon>rosids</taxon>
        <taxon>fabids</taxon>
        <taxon>Malpighiales</taxon>
        <taxon>Salicaceae</taxon>
        <taxon>Flacourtieae</taxon>
        <taxon>Dovyalis</taxon>
    </lineage>
</organism>
<dbReference type="EMBL" id="CAWUPB010001184">
    <property type="protein sequence ID" value="CAK7350408.1"/>
    <property type="molecule type" value="Genomic_DNA"/>
</dbReference>
<evidence type="ECO:0000256" key="1">
    <source>
        <dbReference type="SAM" id="MobiDB-lite"/>
    </source>
</evidence>
<reference evidence="2 3" key="1">
    <citation type="submission" date="2024-01" db="EMBL/GenBank/DDBJ databases">
        <authorList>
            <person name="Waweru B."/>
        </authorList>
    </citation>
    <scope>NUCLEOTIDE SEQUENCE [LARGE SCALE GENOMIC DNA]</scope>
</reference>
<comment type="caution">
    <text evidence="2">The sequence shown here is derived from an EMBL/GenBank/DDBJ whole genome shotgun (WGS) entry which is preliminary data.</text>
</comment>